<dbReference type="Pfam" id="PF03141">
    <property type="entry name" value="Methyltransf_29"/>
    <property type="match status" value="1"/>
</dbReference>
<keyword evidence="10" id="KW-0949">S-adenosyl-L-methionine</keyword>
<dbReference type="AlphaFoldDB" id="A0AAW0LCL0"/>
<keyword evidence="11" id="KW-0819">tRNA processing</keyword>
<dbReference type="GO" id="GO:0032259">
    <property type="term" value="P:methylation"/>
    <property type="evidence" value="ECO:0007669"/>
    <property type="project" value="UniProtKB-KW"/>
</dbReference>
<dbReference type="Pfam" id="PF04055">
    <property type="entry name" value="Radical_SAM"/>
    <property type="match status" value="1"/>
</dbReference>
<dbReference type="PROSITE" id="PS50902">
    <property type="entry name" value="FLAVODOXIN_LIKE"/>
    <property type="match status" value="1"/>
</dbReference>
<dbReference type="InterPro" id="IPR007197">
    <property type="entry name" value="rSAM"/>
</dbReference>
<name>A0AAW0LCL0_QUESU</name>
<dbReference type="PRINTS" id="PR00369">
    <property type="entry name" value="FLAVODOXIN"/>
</dbReference>
<evidence type="ECO:0000256" key="21">
    <source>
        <dbReference type="ARBA" id="ARBA00049466"/>
    </source>
</evidence>
<organism evidence="25 26">
    <name type="scientific">Quercus suber</name>
    <name type="common">Cork oak</name>
    <dbReference type="NCBI Taxonomy" id="58331"/>
    <lineage>
        <taxon>Eukaryota</taxon>
        <taxon>Viridiplantae</taxon>
        <taxon>Streptophyta</taxon>
        <taxon>Embryophyta</taxon>
        <taxon>Tracheophyta</taxon>
        <taxon>Spermatophyta</taxon>
        <taxon>Magnoliopsida</taxon>
        <taxon>eudicotyledons</taxon>
        <taxon>Gunneridae</taxon>
        <taxon>Pentapetalae</taxon>
        <taxon>rosids</taxon>
        <taxon>fabids</taxon>
        <taxon>Fagales</taxon>
        <taxon>Fagaceae</taxon>
        <taxon>Quercus</taxon>
    </lineage>
</organism>
<dbReference type="Pfam" id="PF00258">
    <property type="entry name" value="Flavodoxin_1"/>
    <property type="match status" value="1"/>
</dbReference>
<dbReference type="GO" id="GO:0016020">
    <property type="term" value="C:membrane"/>
    <property type="evidence" value="ECO:0007669"/>
    <property type="project" value="UniProtKB-SubCell"/>
</dbReference>
<evidence type="ECO:0000256" key="6">
    <source>
        <dbReference type="ARBA" id="ARBA00012821"/>
    </source>
</evidence>
<evidence type="ECO:0000313" key="25">
    <source>
        <dbReference type="EMBL" id="KAK7848669.1"/>
    </source>
</evidence>
<comment type="cofactor">
    <cofactor evidence="1">
        <name>[4Fe-4S] cluster</name>
        <dbReference type="ChEBI" id="CHEBI:49883"/>
    </cofactor>
</comment>
<protein>
    <recommendedName>
        <fullName evidence="6">tRNA 4-demethylwyosine synthase (AdoMet-dependent)</fullName>
        <ecNumber evidence="6">4.1.3.44</ecNumber>
    </recommendedName>
</protein>
<evidence type="ECO:0000256" key="13">
    <source>
        <dbReference type="ARBA" id="ARBA00022741"/>
    </source>
</evidence>
<evidence type="ECO:0000256" key="9">
    <source>
        <dbReference type="ARBA" id="ARBA00022679"/>
    </source>
</evidence>
<dbReference type="SUPFAM" id="SSF102114">
    <property type="entry name" value="Radical SAM enzymes"/>
    <property type="match status" value="1"/>
</dbReference>
<evidence type="ECO:0000256" key="20">
    <source>
        <dbReference type="ARBA" id="ARBA00037847"/>
    </source>
</evidence>
<feature type="region of interest" description="Disordered" evidence="22">
    <location>
        <begin position="482"/>
        <end position="511"/>
    </location>
</feature>
<dbReference type="SUPFAM" id="SSF52218">
    <property type="entry name" value="Flavoproteins"/>
    <property type="match status" value="1"/>
</dbReference>
<keyword evidence="23" id="KW-0472">Membrane</keyword>
<feature type="compositionally biased region" description="Basic residues" evidence="22">
    <location>
        <begin position="837"/>
        <end position="849"/>
    </location>
</feature>
<evidence type="ECO:0000256" key="3">
    <source>
        <dbReference type="ARBA" id="ARBA00004797"/>
    </source>
</evidence>
<dbReference type="GO" id="GO:0031591">
    <property type="term" value="P:wybutosine biosynthetic process"/>
    <property type="evidence" value="ECO:0007669"/>
    <property type="project" value="TreeGrafter"/>
</dbReference>
<evidence type="ECO:0000256" key="17">
    <source>
        <dbReference type="ARBA" id="ARBA00023180"/>
    </source>
</evidence>
<dbReference type="Gene3D" id="3.20.20.70">
    <property type="entry name" value="Aldolase class I"/>
    <property type="match status" value="1"/>
</dbReference>
<dbReference type="EMBL" id="PKMF04000124">
    <property type="protein sequence ID" value="KAK7848669.1"/>
    <property type="molecule type" value="Genomic_DNA"/>
</dbReference>
<dbReference type="GO" id="GO:0010181">
    <property type="term" value="F:FMN binding"/>
    <property type="evidence" value="ECO:0007669"/>
    <property type="project" value="InterPro"/>
</dbReference>
<dbReference type="InterPro" id="IPR029039">
    <property type="entry name" value="Flavoprotein-like_sf"/>
</dbReference>
<keyword evidence="9" id="KW-0808">Transferase</keyword>
<feature type="compositionally biased region" description="Acidic residues" evidence="22">
    <location>
        <begin position="490"/>
        <end position="511"/>
    </location>
</feature>
<dbReference type="Pfam" id="PF08608">
    <property type="entry name" value="Wyosine_form"/>
    <property type="match status" value="1"/>
</dbReference>
<feature type="transmembrane region" description="Helical" evidence="23">
    <location>
        <begin position="251"/>
        <end position="269"/>
    </location>
</feature>
<keyword evidence="23" id="KW-1133">Transmembrane helix</keyword>
<evidence type="ECO:0000313" key="26">
    <source>
        <dbReference type="Proteomes" id="UP000237347"/>
    </source>
</evidence>
<evidence type="ECO:0000256" key="4">
    <source>
        <dbReference type="ARBA" id="ARBA00008361"/>
    </source>
</evidence>
<dbReference type="EC" id="4.1.3.44" evidence="6"/>
<dbReference type="PANTHER" id="PTHR13930:SF0">
    <property type="entry name" value="S-ADENOSYL-L-METHIONINE-DEPENDENT TRNA 4-DEMETHYLWYOSINE SYNTHASE TYW1-RELATED"/>
    <property type="match status" value="1"/>
</dbReference>
<dbReference type="InterPro" id="IPR013785">
    <property type="entry name" value="Aldolase_TIM"/>
</dbReference>
<dbReference type="GO" id="GO:0008168">
    <property type="term" value="F:methyltransferase activity"/>
    <property type="evidence" value="ECO:0007669"/>
    <property type="project" value="UniProtKB-KW"/>
</dbReference>
<dbReference type="InterPro" id="IPR058240">
    <property type="entry name" value="rSAM_sf"/>
</dbReference>
<comment type="similarity">
    <text evidence="5">Belongs to the TYW1 family.</text>
</comment>
<dbReference type="GO" id="GO:0046872">
    <property type="term" value="F:metal ion binding"/>
    <property type="evidence" value="ECO:0007669"/>
    <property type="project" value="UniProtKB-KW"/>
</dbReference>
<keyword evidence="17" id="KW-0325">Glycoprotein</keyword>
<dbReference type="InterPro" id="IPR034556">
    <property type="entry name" value="tRNA_wybutosine-synthase"/>
</dbReference>
<keyword evidence="7" id="KW-0004">4Fe-4S</keyword>
<dbReference type="Gene3D" id="3.40.50.360">
    <property type="match status" value="1"/>
</dbReference>
<sequence length="849" mass="95213">MDTPYHYMFTSFEKLFIPIYLVTAIFSLNRHVPIKTCLHTIPSAIEQHGTEWPEEWPKRLDTYPDWLNDKERVIEDTKHWKAIVDKSYLTGVGIDWSNIRNVMDMKAIYGGFAAALSQQKVWVMNVVPVHAPDTLPFIYERGLVGVYHDWCESFGTYPRSYDLLHADHLFSRLKNRCNKPVSIVVEMDRILRPGGRDIGPIGGNLKKFALGDPNDLCSGQGGHLMRAKNLVATLKSLSVRLVTNLKPSDRWFLFTISILAVLLNLFALIKTGIKYIETKARLTLLALLSASTFYCFYESRRLRKLKLSLQNPKPNCSLSKPKLFFVSQTGTSKALAQRLFDLLAINDLAFDLIDPKDYEPEDLPKETLVLIVASTWEDGKAPASAKFFANWLAESADDFRVGSLLLSNCNFAVFGVGSGAYGATFNSVARDFSKQMRAMGAREVLPVWEGDVDSGDVDEVFDAWSVKVVGFLKRGGVVENGGGEVLVSESDGESVGEDEDSEEEGGDEGSDIVDVEDIAGKAPLRKKTVTVTVAETNGKLNGKKDMVTPAIRASLEKQWKMDDPLDIVNSAIDLHTNMIKQMKGVPGVTLERLMEGLSPRHCALSLVGEPIMYPEINTLVDELHRRKISTFLVTNAQFPEKIEMLRPVTQLYVSVDAATKDSLKAIDRPLFGDFWERFIDSLKALREKQQRTVYRLTLVKGWNTEAIDAYSKLFSIGKPDFVEIKGVTYCGTSATSKLTMENVPWHSDVKAFSEALALRSQGEYEVACEHVHSCCVLLAKTDKFKVNGKWFTWIDYEKFHNLVASRKPFSSVDYMAATPSWAVYGAEEGGFDPGQSRYKKERRHKSSTD</sequence>
<comment type="catalytic activity">
    <reaction evidence="21">
        <text>N(1)-methylguanosine(37) in tRNA(Phe) + pyruvate + S-adenosyl-L-methionine = 4-demethylwyosine(37) in tRNA(Phe) + 5'-deoxyadenosine + L-methionine + CO2 + H2O</text>
        <dbReference type="Rhea" id="RHEA:36347"/>
        <dbReference type="Rhea" id="RHEA-COMP:10164"/>
        <dbReference type="Rhea" id="RHEA-COMP:10165"/>
        <dbReference type="ChEBI" id="CHEBI:15361"/>
        <dbReference type="ChEBI" id="CHEBI:15377"/>
        <dbReference type="ChEBI" id="CHEBI:16526"/>
        <dbReference type="ChEBI" id="CHEBI:17319"/>
        <dbReference type="ChEBI" id="CHEBI:57844"/>
        <dbReference type="ChEBI" id="CHEBI:59789"/>
        <dbReference type="ChEBI" id="CHEBI:64315"/>
        <dbReference type="ChEBI" id="CHEBI:73542"/>
        <dbReference type="EC" id="4.1.3.44"/>
    </reaction>
</comment>
<dbReference type="InterPro" id="IPR029063">
    <property type="entry name" value="SAM-dependent_MTases_sf"/>
</dbReference>
<keyword evidence="12" id="KW-0479">Metal-binding</keyword>
<keyword evidence="8" id="KW-0489">Methyltransferase</keyword>
<keyword evidence="14" id="KW-0735">Signal-anchor</keyword>
<dbReference type="InterPro" id="IPR013917">
    <property type="entry name" value="tRNA_wybutosine-synth"/>
</dbReference>
<evidence type="ECO:0000256" key="1">
    <source>
        <dbReference type="ARBA" id="ARBA00001966"/>
    </source>
</evidence>
<accession>A0AAW0LCL0</accession>
<evidence type="ECO:0000256" key="10">
    <source>
        <dbReference type="ARBA" id="ARBA00022691"/>
    </source>
</evidence>
<comment type="caution">
    <text evidence="25">The sequence shown here is derived from an EMBL/GenBank/DDBJ whole genome shotgun (WGS) entry which is preliminary data.</text>
</comment>
<feature type="region of interest" description="Disordered" evidence="22">
    <location>
        <begin position="827"/>
        <end position="849"/>
    </location>
</feature>
<dbReference type="GO" id="GO:0051539">
    <property type="term" value="F:4 iron, 4 sulfur cluster binding"/>
    <property type="evidence" value="ECO:0007669"/>
    <property type="project" value="UniProtKB-KW"/>
</dbReference>
<gene>
    <name evidence="25" type="primary">TYW1_2</name>
    <name evidence="25" type="ORF">CFP56_004564</name>
</gene>
<evidence type="ECO:0000256" key="22">
    <source>
        <dbReference type="SAM" id="MobiDB-lite"/>
    </source>
</evidence>
<dbReference type="CDD" id="cd01335">
    <property type="entry name" value="Radical_SAM"/>
    <property type="match status" value="1"/>
</dbReference>
<feature type="transmembrane region" description="Helical" evidence="23">
    <location>
        <begin position="281"/>
        <end position="297"/>
    </location>
</feature>
<keyword evidence="18" id="KW-0456">Lyase</keyword>
<keyword evidence="13" id="KW-0547">Nucleotide-binding</keyword>
<evidence type="ECO:0000256" key="15">
    <source>
        <dbReference type="ARBA" id="ARBA00023004"/>
    </source>
</evidence>
<evidence type="ECO:0000256" key="5">
    <source>
        <dbReference type="ARBA" id="ARBA00010115"/>
    </source>
</evidence>
<dbReference type="PANTHER" id="PTHR13930">
    <property type="entry name" value="S-ADENOSYL-L-METHIONINE-DEPENDENT TRNA 4-DEMETHYLWYOSINE SYNTHASE"/>
    <property type="match status" value="1"/>
</dbReference>
<dbReference type="InterPro" id="IPR008254">
    <property type="entry name" value="Flavodoxin/NO_synth"/>
</dbReference>
<dbReference type="SUPFAM" id="SSF53335">
    <property type="entry name" value="S-adenosyl-L-methionine-dependent methyltransferases"/>
    <property type="match status" value="1"/>
</dbReference>
<keyword evidence="23" id="KW-0812">Transmembrane</keyword>
<dbReference type="Proteomes" id="UP000237347">
    <property type="component" value="Unassembled WGS sequence"/>
</dbReference>
<evidence type="ECO:0000256" key="16">
    <source>
        <dbReference type="ARBA" id="ARBA00023014"/>
    </source>
</evidence>
<keyword evidence="16" id="KW-0411">Iron-sulfur</keyword>
<keyword evidence="26" id="KW-1185">Reference proteome</keyword>
<dbReference type="GO" id="GO:0102521">
    <property type="term" value="F:tRNA-4-demethylwyosine synthase activity"/>
    <property type="evidence" value="ECO:0007669"/>
    <property type="project" value="UniProtKB-EC"/>
</dbReference>
<dbReference type="InterPro" id="IPR001094">
    <property type="entry name" value="Flavdoxin-like"/>
</dbReference>
<dbReference type="GO" id="GO:0012505">
    <property type="term" value="C:endomembrane system"/>
    <property type="evidence" value="ECO:0007669"/>
    <property type="project" value="UniProtKB-SubCell"/>
</dbReference>
<comment type="function">
    <text evidence="19">Probable component of the wybutosine biosynthesis pathway. Wybutosine is a hyper modified guanosine with a tricyclic base found at the 3'-position adjacent to the anticodon of eukaryotic phenylalanine tRNA. Catalyzes the condensation of N-methylguanine with 2 carbon atoms from pyruvate to form the tricyclic 4-demethylwyosine, an intermediate in wybutosine biosynthesis.</text>
</comment>
<proteinExistence type="inferred from homology"/>
<evidence type="ECO:0000256" key="2">
    <source>
        <dbReference type="ARBA" id="ARBA00004606"/>
    </source>
</evidence>
<comment type="similarity">
    <text evidence="4">Belongs to the methyltransferase superfamily.</text>
</comment>
<evidence type="ECO:0000256" key="12">
    <source>
        <dbReference type="ARBA" id="ARBA00022723"/>
    </source>
</evidence>
<evidence type="ECO:0000256" key="14">
    <source>
        <dbReference type="ARBA" id="ARBA00022968"/>
    </source>
</evidence>
<reference evidence="25 26" key="1">
    <citation type="journal article" date="2018" name="Sci. Data">
        <title>The draft genome sequence of cork oak.</title>
        <authorList>
            <person name="Ramos A.M."/>
            <person name="Usie A."/>
            <person name="Barbosa P."/>
            <person name="Barros P.M."/>
            <person name="Capote T."/>
            <person name="Chaves I."/>
            <person name="Simoes F."/>
            <person name="Abreu I."/>
            <person name="Carrasquinho I."/>
            <person name="Faro C."/>
            <person name="Guimaraes J.B."/>
            <person name="Mendonca D."/>
            <person name="Nobrega F."/>
            <person name="Rodrigues L."/>
            <person name="Saibo N.J.M."/>
            <person name="Varela M.C."/>
            <person name="Egas C."/>
            <person name="Matos J."/>
            <person name="Miguel C.M."/>
            <person name="Oliveira M.M."/>
            <person name="Ricardo C.P."/>
            <person name="Goncalves S."/>
        </authorList>
    </citation>
    <scope>NUCLEOTIDE SEQUENCE [LARGE SCALE GENOMIC DNA]</scope>
    <source>
        <strain evidence="26">cv. HL8</strain>
    </source>
</reference>
<evidence type="ECO:0000259" key="24">
    <source>
        <dbReference type="PROSITE" id="PS50902"/>
    </source>
</evidence>
<feature type="domain" description="Flavodoxin-like" evidence="24">
    <location>
        <begin position="321"/>
        <end position="469"/>
    </location>
</feature>
<evidence type="ECO:0000256" key="23">
    <source>
        <dbReference type="SAM" id="Phobius"/>
    </source>
</evidence>
<evidence type="ECO:0000256" key="18">
    <source>
        <dbReference type="ARBA" id="ARBA00023239"/>
    </source>
</evidence>
<evidence type="ECO:0000256" key="11">
    <source>
        <dbReference type="ARBA" id="ARBA00022694"/>
    </source>
</evidence>
<comment type="subcellular location">
    <subcellularLocation>
        <location evidence="20">Endomembrane system</location>
        <topology evidence="20">Single-pass membrane protein</topology>
    </subcellularLocation>
    <subcellularLocation>
        <location evidence="2">Membrane</location>
        <topology evidence="2">Single-pass type II membrane protein</topology>
    </subcellularLocation>
</comment>
<dbReference type="InterPro" id="IPR004159">
    <property type="entry name" value="Put_SAM_MeTrfase"/>
</dbReference>
<evidence type="ECO:0000256" key="7">
    <source>
        <dbReference type="ARBA" id="ARBA00022485"/>
    </source>
</evidence>
<evidence type="ECO:0000256" key="8">
    <source>
        <dbReference type="ARBA" id="ARBA00022603"/>
    </source>
</evidence>
<keyword evidence="15" id="KW-0408">Iron</keyword>
<comment type="pathway">
    <text evidence="3">tRNA modification; wybutosine-tRNA(Phe) biosynthesis.</text>
</comment>
<evidence type="ECO:0000256" key="19">
    <source>
        <dbReference type="ARBA" id="ARBA00025368"/>
    </source>
</evidence>